<dbReference type="InterPro" id="IPR004158">
    <property type="entry name" value="DUF247_pln"/>
</dbReference>
<sequence length="567" mass="66076">MVNFDIEAGGGPRNKTKWWHRSTYRNKTKLWQYHAIPRIKMATKPKNIKKLPPNRQYEMVARDKLGPPLVGGVPNISDTVRVLLTCKENGKKLSNQLSPSIYMIPSTLRGLSPTSFDPLVVSIGPLHREDAVVKELEAHKATYMHHLLDRMDVPPWQVLEACLQRVNDKIDDIRACYGGMKTYINDVELAKMMVMDACFILEFLFPSDEHEPLISKNVILKHSIFHDLVLLENQIPFFVLQHIFDCTLFKLPTRPSLCLTLSILERLQFLNPFKVNGNIKAGTNPHHILGLLQTYFHPKDDIQPTCPLFPMPNHYATELDKSGVKFKPNENGNWALAIDFSSSWFECFRWCWGNRTLRMPAMRIDGNTELFLRNVIAYEQCTPDVPDYVTSYACAMDMLVDTKEDISKLVESKVLSNDLGSNQEATNMLNCISNQVVFAEFYYNEQWKQLDKYYNGYWPKYIAQLKRIHFSSPWNIIALLACMVLFALAILQTIFRIKKHKIFFQLNLDKPEFDSNSIRIRQCEFESVLHVLFRIQIEFRIYLKNFQIRTTRFEEFEKPEIRLDEHP</sequence>
<accession>A0AA38TEF8</accession>
<evidence type="ECO:0000313" key="2">
    <source>
        <dbReference type="EMBL" id="KAJ9549143.1"/>
    </source>
</evidence>
<organism evidence="2 3">
    <name type="scientific">Centaurea solstitialis</name>
    <name type="common">yellow star-thistle</name>
    <dbReference type="NCBI Taxonomy" id="347529"/>
    <lineage>
        <taxon>Eukaryota</taxon>
        <taxon>Viridiplantae</taxon>
        <taxon>Streptophyta</taxon>
        <taxon>Embryophyta</taxon>
        <taxon>Tracheophyta</taxon>
        <taxon>Spermatophyta</taxon>
        <taxon>Magnoliopsida</taxon>
        <taxon>eudicotyledons</taxon>
        <taxon>Gunneridae</taxon>
        <taxon>Pentapetalae</taxon>
        <taxon>asterids</taxon>
        <taxon>campanulids</taxon>
        <taxon>Asterales</taxon>
        <taxon>Asteraceae</taxon>
        <taxon>Carduoideae</taxon>
        <taxon>Cardueae</taxon>
        <taxon>Centaureinae</taxon>
        <taxon>Centaurea</taxon>
    </lineage>
</organism>
<keyword evidence="3" id="KW-1185">Reference proteome</keyword>
<protein>
    <submittedName>
        <fullName evidence="2">Uncharacterized protein</fullName>
    </submittedName>
</protein>
<proteinExistence type="predicted"/>
<comment type="caution">
    <text evidence="2">The sequence shown here is derived from an EMBL/GenBank/DDBJ whole genome shotgun (WGS) entry which is preliminary data.</text>
</comment>
<dbReference type="Pfam" id="PF03140">
    <property type="entry name" value="DUF247"/>
    <property type="match status" value="1"/>
</dbReference>
<dbReference type="PANTHER" id="PTHR31170:SF25">
    <property type="entry name" value="BNAA09G04570D PROTEIN"/>
    <property type="match status" value="1"/>
</dbReference>
<evidence type="ECO:0000313" key="3">
    <source>
        <dbReference type="Proteomes" id="UP001172457"/>
    </source>
</evidence>
<dbReference type="EMBL" id="JARYMX010000005">
    <property type="protein sequence ID" value="KAJ9549143.1"/>
    <property type="molecule type" value="Genomic_DNA"/>
</dbReference>
<keyword evidence="1" id="KW-0812">Transmembrane</keyword>
<name>A0AA38TEF8_9ASTR</name>
<evidence type="ECO:0000256" key="1">
    <source>
        <dbReference type="SAM" id="Phobius"/>
    </source>
</evidence>
<dbReference type="PANTHER" id="PTHR31170">
    <property type="entry name" value="BNAC04G53230D PROTEIN"/>
    <property type="match status" value="1"/>
</dbReference>
<keyword evidence="1" id="KW-1133">Transmembrane helix</keyword>
<reference evidence="2" key="1">
    <citation type="submission" date="2023-03" db="EMBL/GenBank/DDBJ databases">
        <title>Chromosome-scale reference genome and RAD-based genetic map of yellow starthistle (Centaurea solstitialis) reveal putative structural variation and QTLs associated with invader traits.</title>
        <authorList>
            <person name="Reatini B."/>
            <person name="Cang F.A."/>
            <person name="Jiang Q."/>
            <person name="Mckibben M.T.W."/>
            <person name="Barker M.S."/>
            <person name="Rieseberg L.H."/>
            <person name="Dlugosch K.M."/>
        </authorList>
    </citation>
    <scope>NUCLEOTIDE SEQUENCE</scope>
    <source>
        <strain evidence="2">CAN-66</strain>
        <tissue evidence="2">Leaf</tissue>
    </source>
</reference>
<feature type="transmembrane region" description="Helical" evidence="1">
    <location>
        <begin position="474"/>
        <end position="495"/>
    </location>
</feature>
<dbReference type="AlphaFoldDB" id="A0AA38TEF8"/>
<gene>
    <name evidence="2" type="ORF">OSB04_021686</name>
</gene>
<keyword evidence="1" id="KW-0472">Membrane</keyword>
<dbReference type="Proteomes" id="UP001172457">
    <property type="component" value="Chromosome 5"/>
</dbReference>